<evidence type="ECO:0000256" key="7">
    <source>
        <dbReference type="ARBA" id="ARBA00023204"/>
    </source>
</evidence>
<evidence type="ECO:0000256" key="5">
    <source>
        <dbReference type="ARBA" id="ARBA00022840"/>
    </source>
</evidence>
<feature type="region of interest" description="Disordered" evidence="10">
    <location>
        <begin position="33"/>
        <end position="58"/>
    </location>
</feature>
<keyword evidence="2 9" id="KW-0227">DNA damage</keyword>
<feature type="domain" description="DNA helicase Pif1-like 2B" evidence="13">
    <location>
        <begin position="482"/>
        <end position="513"/>
    </location>
</feature>
<evidence type="ECO:0000256" key="4">
    <source>
        <dbReference type="ARBA" id="ARBA00022806"/>
    </source>
</evidence>
<evidence type="ECO:0000313" key="14">
    <source>
        <dbReference type="EMBL" id="KAK2701257.1"/>
    </source>
</evidence>
<feature type="domain" description="Reverse transcriptase" evidence="11">
    <location>
        <begin position="66"/>
        <end position="181"/>
    </location>
</feature>
<evidence type="ECO:0000256" key="8">
    <source>
        <dbReference type="ARBA" id="ARBA00023235"/>
    </source>
</evidence>
<dbReference type="SUPFAM" id="SSF52540">
    <property type="entry name" value="P-loop containing nucleoside triphosphate hydrolases"/>
    <property type="match status" value="2"/>
</dbReference>
<dbReference type="PANTHER" id="PTHR47642">
    <property type="entry name" value="ATP-DEPENDENT DNA HELICASE"/>
    <property type="match status" value="1"/>
</dbReference>
<keyword evidence="1 9" id="KW-0547">Nucleotide-binding</keyword>
<dbReference type="GO" id="GO:0006281">
    <property type="term" value="P:DNA repair"/>
    <property type="evidence" value="ECO:0007669"/>
    <property type="project" value="UniProtKB-KW"/>
</dbReference>
<keyword evidence="3 9" id="KW-0378">Hydrolase</keyword>
<dbReference type="InterPro" id="IPR051055">
    <property type="entry name" value="PIF1_helicase"/>
</dbReference>
<dbReference type="Pfam" id="PF05970">
    <property type="entry name" value="PIF1"/>
    <property type="match status" value="1"/>
</dbReference>
<dbReference type="Pfam" id="PF00078">
    <property type="entry name" value="RVT_1"/>
    <property type="match status" value="1"/>
</dbReference>
<keyword evidence="5 9" id="KW-0067">ATP-binding</keyword>
<evidence type="ECO:0000256" key="1">
    <source>
        <dbReference type="ARBA" id="ARBA00022741"/>
    </source>
</evidence>
<dbReference type="GO" id="GO:0005524">
    <property type="term" value="F:ATP binding"/>
    <property type="evidence" value="ECO:0007669"/>
    <property type="project" value="UniProtKB-KW"/>
</dbReference>
<accession>A0AA88H9B8</accession>
<dbReference type="EC" id="5.6.2.3" evidence="9"/>
<evidence type="ECO:0000256" key="2">
    <source>
        <dbReference type="ARBA" id="ARBA00022763"/>
    </source>
</evidence>
<gene>
    <name evidence="14" type="ORF">QYM36_020081</name>
</gene>
<dbReference type="GO" id="GO:0016787">
    <property type="term" value="F:hydrolase activity"/>
    <property type="evidence" value="ECO:0007669"/>
    <property type="project" value="UniProtKB-KW"/>
</dbReference>
<dbReference type="CDD" id="cd01647">
    <property type="entry name" value="RT_LTR"/>
    <property type="match status" value="1"/>
</dbReference>
<dbReference type="GO" id="GO:0071897">
    <property type="term" value="P:DNA biosynthetic process"/>
    <property type="evidence" value="ECO:0007669"/>
    <property type="project" value="UniProtKB-ARBA"/>
</dbReference>
<keyword evidence="9" id="KW-0233">DNA recombination</keyword>
<evidence type="ECO:0000256" key="3">
    <source>
        <dbReference type="ARBA" id="ARBA00022801"/>
    </source>
</evidence>
<feature type="compositionally biased region" description="Low complexity" evidence="10">
    <location>
        <begin position="243"/>
        <end position="257"/>
    </location>
</feature>
<dbReference type="SUPFAM" id="SSF56672">
    <property type="entry name" value="DNA/RNA polymerases"/>
    <property type="match status" value="1"/>
</dbReference>
<dbReference type="InterPro" id="IPR027417">
    <property type="entry name" value="P-loop_NTPase"/>
</dbReference>
<keyword evidence="8" id="KW-0413">Isomerase</keyword>
<evidence type="ECO:0000256" key="10">
    <source>
        <dbReference type="SAM" id="MobiDB-lite"/>
    </source>
</evidence>
<evidence type="ECO:0000256" key="9">
    <source>
        <dbReference type="RuleBase" id="RU363044"/>
    </source>
</evidence>
<dbReference type="InterPro" id="IPR010285">
    <property type="entry name" value="DNA_helicase_pif1-like_DEAD"/>
</dbReference>
<dbReference type="GO" id="GO:0000723">
    <property type="term" value="P:telomere maintenance"/>
    <property type="evidence" value="ECO:0007669"/>
    <property type="project" value="InterPro"/>
</dbReference>
<dbReference type="AlphaFoldDB" id="A0AA88H9B8"/>
<keyword evidence="6" id="KW-0238">DNA-binding</keyword>
<dbReference type="Gene3D" id="3.10.10.10">
    <property type="entry name" value="HIV Type 1 Reverse Transcriptase, subunit A, domain 1"/>
    <property type="match status" value="1"/>
</dbReference>
<comment type="catalytic activity">
    <reaction evidence="9">
        <text>ATP + H2O = ADP + phosphate + H(+)</text>
        <dbReference type="Rhea" id="RHEA:13065"/>
        <dbReference type="ChEBI" id="CHEBI:15377"/>
        <dbReference type="ChEBI" id="CHEBI:15378"/>
        <dbReference type="ChEBI" id="CHEBI:30616"/>
        <dbReference type="ChEBI" id="CHEBI:43474"/>
        <dbReference type="ChEBI" id="CHEBI:456216"/>
        <dbReference type="EC" id="5.6.2.3"/>
    </reaction>
</comment>
<organism evidence="14 15">
    <name type="scientific">Artemia franciscana</name>
    <name type="common">Brine shrimp</name>
    <name type="synonym">Artemia sanfranciscana</name>
    <dbReference type="NCBI Taxonomy" id="6661"/>
    <lineage>
        <taxon>Eukaryota</taxon>
        <taxon>Metazoa</taxon>
        <taxon>Ecdysozoa</taxon>
        <taxon>Arthropoda</taxon>
        <taxon>Crustacea</taxon>
        <taxon>Branchiopoda</taxon>
        <taxon>Anostraca</taxon>
        <taxon>Artemiidae</taxon>
        <taxon>Artemia</taxon>
    </lineage>
</organism>
<reference evidence="14" key="1">
    <citation type="submission" date="2023-07" db="EMBL/GenBank/DDBJ databases">
        <title>Chromosome-level genome assembly of Artemia franciscana.</title>
        <authorList>
            <person name="Jo E."/>
        </authorList>
    </citation>
    <scope>NUCLEOTIDE SEQUENCE</scope>
    <source>
        <tissue evidence="14">Whole body</tissue>
    </source>
</reference>
<keyword evidence="4 9" id="KW-0347">Helicase</keyword>
<dbReference type="Proteomes" id="UP001187531">
    <property type="component" value="Unassembled WGS sequence"/>
</dbReference>
<feature type="region of interest" description="Disordered" evidence="10">
    <location>
        <begin position="207"/>
        <end position="233"/>
    </location>
</feature>
<dbReference type="GO" id="GO:0006310">
    <property type="term" value="P:DNA recombination"/>
    <property type="evidence" value="ECO:0007669"/>
    <property type="project" value="UniProtKB-KW"/>
</dbReference>
<evidence type="ECO:0000259" key="11">
    <source>
        <dbReference type="Pfam" id="PF00078"/>
    </source>
</evidence>
<proteinExistence type="inferred from homology"/>
<comment type="caution">
    <text evidence="14">The sequence shown here is derived from an EMBL/GenBank/DDBJ whole genome shotgun (WGS) entry which is preliminary data.</text>
</comment>
<dbReference type="InterPro" id="IPR049163">
    <property type="entry name" value="Pif1-like_2B_dom"/>
</dbReference>
<dbReference type="GO" id="GO:0043139">
    <property type="term" value="F:5'-3' DNA helicase activity"/>
    <property type="evidence" value="ECO:0007669"/>
    <property type="project" value="UniProtKB-EC"/>
</dbReference>
<keyword evidence="15" id="KW-1185">Reference proteome</keyword>
<keyword evidence="7 9" id="KW-0234">DNA repair</keyword>
<evidence type="ECO:0000256" key="6">
    <source>
        <dbReference type="ARBA" id="ARBA00023125"/>
    </source>
</evidence>
<comment type="similarity">
    <text evidence="9">Belongs to the helicase family.</text>
</comment>
<comment type="cofactor">
    <cofactor evidence="9">
        <name>Mg(2+)</name>
        <dbReference type="ChEBI" id="CHEBI:18420"/>
    </cofactor>
</comment>
<feature type="domain" description="DNA helicase Pif1-like DEAD-box helicase" evidence="12">
    <location>
        <begin position="299"/>
        <end position="398"/>
    </location>
</feature>
<feature type="compositionally biased region" description="Basic and acidic residues" evidence="10">
    <location>
        <begin position="33"/>
        <end position="51"/>
    </location>
</feature>
<dbReference type="CDD" id="cd18809">
    <property type="entry name" value="SF1_C_RecD"/>
    <property type="match status" value="1"/>
</dbReference>
<evidence type="ECO:0000259" key="13">
    <source>
        <dbReference type="Pfam" id="PF21530"/>
    </source>
</evidence>
<dbReference type="InterPro" id="IPR043502">
    <property type="entry name" value="DNA/RNA_pol_sf"/>
</dbReference>
<protein>
    <recommendedName>
        <fullName evidence="9">ATP-dependent DNA helicase</fullName>
        <ecNumber evidence="9">5.6.2.3</ecNumber>
    </recommendedName>
</protein>
<dbReference type="InterPro" id="IPR043128">
    <property type="entry name" value="Rev_trsase/Diguanyl_cyclase"/>
</dbReference>
<dbReference type="Gene3D" id="3.40.50.300">
    <property type="entry name" value="P-loop containing nucleotide triphosphate hydrolases"/>
    <property type="match status" value="2"/>
</dbReference>
<evidence type="ECO:0000259" key="12">
    <source>
        <dbReference type="Pfam" id="PF05970"/>
    </source>
</evidence>
<dbReference type="EMBL" id="JAVRJZ010006472">
    <property type="protein sequence ID" value="KAK2701257.1"/>
    <property type="molecule type" value="Genomic_DNA"/>
</dbReference>
<dbReference type="PANTHER" id="PTHR47642:SF5">
    <property type="entry name" value="ATP-DEPENDENT DNA HELICASE"/>
    <property type="match status" value="1"/>
</dbReference>
<dbReference type="Pfam" id="PF21530">
    <property type="entry name" value="Pif1_2B_dom"/>
    <property type="match status" value="1"/>
</dbReference>
<sequence>MPERCLDGLRNGGDAKRSQQCIVGMLRTVRDKMVGTEKMDKDEAKEQKSETSVDSSASEELSVVSDKFPLPRIDEILDSISNKNKIFTSLDLTQGYHQVKIAEGDVYKTAISTTECGSYEYLRVPFGLKTSSSALCRPLLHLLRGLNNIIHFVEDVIAMDKDPEDHLVTLAKVFEKFREDNVYTVIPIDKEGSARFFQQSETTQPVRPKQKCSCLPPSCAPGRATPQQTKHSRIHDALKQFPSPSSSLESQSSQVSQTHSLPNWNLPPSFLFQESQCSQTQDDDLSSEDENEKCIPPRFGGTGKSVVIKVIRNILCHHFSKDKCPVIVMAPIGLAAYSIKGETIHRCFSLPVDQAGASKYSELYTEQLLTLRAILQKTHLFIIDEISMVSALAFIATNEEIADKYIELVALGKTPVILMPKNVDCRSVNETLLAKTSDNISTFTAIDRLSTVLRDKRIEAEAAENVKSFENDSKRTAGSISHLKLALGTRVMLQRNINVEEGLVNGSMGYVKGFKMTAANRAVGIQVQFDRQDKIVEIERETLKFEALKEVYYTRRQFPLTLAYAITIHKSQGLSLQTALVDAGDRCFGPGMIYLALSRVTMSEGLHLIDLDRRKSCADTEALVEYNRLRQKYRPDVPQKDPGKALEALCCVNGFILFKILIPKEENE</sequence>
<name>A0AA88H9B8_ARTSF</name>
<evidence type="ECO:0000313" key="15">
    <source>
        <dbReference type="Proteomes" id="UP001187531"/>
    </source>
</evidence>
<feature type="region of interest" description="Disordered" evidence="10">
    <location>
        <begin position="240"/>
        <end position="259"/>
    </location>
</feature>
<dbReference type="Gene3D" id="3.30.70.270">
    <property type="match status" value="1"/>
</dbReference>
<dbReference type="Gene3D" id="2.30.30.940">
    <property type="match status" value="1"/>
</dbReference>
<dbReference type="InterPro" id="IPR000477">
    <property type="entry name" value="RT_dom"/>
</dbReference>